<evidence type="ECO:0000256" key="7">
    <source>
        <dbReference type="SAM" id="MobiDB-lite"/>
    </source>
</evidence>
<dbReference type="PANTHER" id="PTHR43806:SF11">
    <property type="entry name" value="CEREVISIN-RELATED"/>
    <property type="match status" value="1"/>
</dbReference>
<dbReference type="InterPro" id="IPR050131">
    <property type="entry name" value="Peptidase_S8_subtilisin-like"/>
</dbReference>
<feature type="domain" description="Peptidase S8/S53" evidence="9">
    <location>
        <begin position="243"/>
        <end position="512"/>
    </location>
</feature>
<dbReference type="Pfam" id="PF00082">
    <property type="entry name" value="Peptidase_S8"/>
    <property type="match status" value="1"/>
</dbReference>
<dbReference type="Proteomes" id="UP001221413">
    <property type="component" value="Unassembled WGS sequence"/>
</dbReference>
<gene>
    <name evidence="10" type="ORF">Dda_4810</name>
</gene>
<evidence type="ECO:0000313" key="11">
    <source>
        <dbReference type="Proteomes" id="UP001221413"/>
    </source>
</evidence>
<feature type="signal peptide" evidence="8">
    <location>
        <begin position="1"/>
        <end position="18"/>
    </location>
</feature>
<dbReference type="InterPro" id="IPR036852">
    <property type="entry name" value="Peptidase_S8/S53_dom_sf"/>
</dbReference>
<dbReference type="CDD" id="cd04077">
    <property type="entry name" value="Peptidases_S8_PCSK9_ProteinaseK_like"/>
    <property type="match status" value="1"/>
</dbReference>
<sequence>MLGVYSLLTLLLASTAVAHRHRGRHVHIRPPSSTGAAAAAHPTTYSNYLFRFTGTDPVNVDEILDSLQPYGFNMSHLHHTFSETMNGFSALMSDHCVGVLKDMVTPDGVQIEPVVTMKLRVPVASTIPKPQRPFVDHRKRGAHIRHNHVHTHYKPAIRPRGPGFSIATRIGEDPVESSPASSAIPSPSTVPAADDDVPAEYDILQTDATWGLQRISQRNPILGVADTDVNGQNFKYKFDESAGEGVDIYVIDTGINTAHKDFGGRAKVEFVAQSLVNSEGPGDFAGHGTHCAGTTGSMHYGVAKRANIYGIKIMGRSGGGLSSDIAAGIEHMVKRHRQRRLDPTFRGSVASMSFGLDVATADLGNSSVISKSPVLDSVIMAAAAEGIHTVIAGGNQGIDACRVSPGYLSRAVGLRGNYSASVITVGAADVFDNRADFSNYGECITTYAPGVAVLSTYINGDNSTQVLQGTSMAAPHVAGLVAYLLGLRPELKEDVQGMKRLLTSTAGRGLIGNVVDAEDKRLVAYNGVDG</sequence>
<keyword evidence="3 5" id="KW-0378">Hydrolase</keyword>
<feature type="active site" description="Charge relay system" evidence="5">
    <location>
        <position position="252"/>
    </location>
</feature>
<dbReference type="InterPro" id="IPR023828">
    <property type="entry name" value="Peptidase_S8_Ser-AS"/>
</dbReference>
<proteinExistence type="inferred from homology"/>
<dbReference type="EMBL" id="JAQGDS010000005">
    <property type="protein sequence ID" value="KAJ6260584.1"/>
    <property type="molecule type" value="Genomic_DNA"/>
</dbReference>
<evidence type="ECO:0000256" key="2">
    <source>
        <dbReference type="ARBA" id="ARBA00022670"/>
    </source>
</evidence>
<reference evidence="10" key="1">
    <citation type="submission" date="2023-01" db="EMBL/GenBank/DDBJ databases">
        <title>The chitinases involved in constricting ring structure development in the nematode-trapping fungus Drechslerella dactyloides.</title>
        <authorList>
            <person name="Wang R."/>
            <person name="Zhang L."/>
            <person name="Tang P."/>
            <person name="Li S."/>
            <person name="Liang L."/>
        </authorList>
    </citation>
    <scope>NUCLEOTIDE SEQUENCE</scope>
    <source>
        <strain evidence="10">YMF1.00031</strain>
    </source>
</reference>
<dbReference type="InterPro" id="IPR023827">
    <property type="entry name" value="Peptidase_S8_Asp-AS"/>
</dbReference>
<dbReference type="FunFam" id="3.40.50.200:FF:000007">
    <property type="entry name" value="Subtilisin-like serine protease"/>
    <property type="match status" value="1"/>
</dbReference>
<dbReference type="InterPro" id="IPR000209">
    <property type="entry name" value="Peptidase_S8/S53_dom"/>
</dbReference>
<evidence type="ECO:0000256" key="1">
    <source>
        <dbReference type="ARBA" id="ARBA00011073"/>
    </source>
</evidence>
<dbReference type="InterPro" id="IPR034193">
    <property type="entry name" value="PCSK9_ProteinaseK-like"/>
</dbReference>
<evidence type="ECO:0000256" key="6">
    <source>
        <dbReference type="RuleBase" id="RU003355"/>
    </source>
</evidence>
<evidence type="ECO:0000256" key="3">
    <source>
        <dbReference type="ARBA" id="ARBA00022801"/>
    </source>
</evidence>
<evidence type="ECO:0000313" key="10">
    <source>
        <dbReference type="EMBL" id="KAJ6260584.1"/>
    </source>
</evidence>
<dbReference type="PANTHER" id="PTHR43806">
    <property type="entry name" value="PEPTIDASE S8"/>
    <property type="match status" value="1"/>
</dbReference>
<dbReference type="InterPro" id="IPR015500">
    <property type="entry name" value="Peptidase_S8_subtilisin-rel"/>
</dbReference>
<feature type="compositionally biased region" description="Low complexity" evidence="7">
    <location>
        <begin position="177"/>
        <end position="192"/>
    </location>
</feature>
<organism evidence="10 11">
    <name type="scientific">Drechslerella dactyloides</name>
    <name type="common">Nematode-trapping fungus</name>
    <name type="synonym">Arthrobotrys dactyloides</name>
    <dbReference type="NCBI Taxonomy" id="74499"/>
    <lineage>
        <taxon>Eukaryota</taxon>
        <taxon>Fungi</taxon>
        <taxon>Dikarya</taxon>
        <taxon>Ascomycota</taxon>
        <taxon>Pezizomycotina</taxon>
        <taxon>Orbiliomycetes</taxon>
        <taxon>Orbiliales</taxon>
        <taxon>Orbiliaceae</taxon>
        <taxon>Drechslerella</taxon>
    </lineage>
</organism>
<dbReference type="PROSITE" id="PS00136">
    <property type="entry name" value="SUBTILASE_ASP"/>
    <property type="match status" value="1"/>
</dbReference>
<keyword evidence="2 5" id="KW-0645">Protease</keyword>
<keyword evidence="8" id="KW-0732">Signal</keyword>
<keyword evidence="4 5" id="KW-0720">Serine protease</keyword>
<protein>
    <submittedName>
        <fullName evidence="10">Cerevisin</fullName>
    </submittedName>
</protein>
<dbReference type="PROSITE" id="PS51892">
    <property type="entry name" value="SUBTILASE"/>
    <property type="match status" value="1"/>
</dbReference>
<accession>A0AAD6IZ14</accession>
<comment type="caution">
    <text evidence="10">The sequence shown here is derived from an EMBL/GenBank/DDBJ whole genome shotgun (WGS) entry which is preliminary data.</text>
</comment>
<dbReference type="SUPFAM" id="SSF52743">
    <property type="entry name" value="Subtilisin-like"/>
    <property type="match status" value="1"/>
</dbReference>
<dbReference type="AlphaFoldDB" id="A0AAD6IZ14"/>
<name>A0AAD6IZ14_DREDA</name>
<evidence type="ECO:0000256" key="4">
    <source>
        <dbReference type="ARBA" id="ARBA00022825"/>
    </source>
</evidence>
<keyword evidence="11" id="KW-1185">Reference proteome</keyword>
<evidence type="ECO:0000256" key="8">
    <source>
        <dbReference type="SAM" id="SignalP"/>
    </source>
</evidence>
<dbReference type="GO" id="GO:0004252">
    <property type="term" value="F:serine-type endopeptidase activity"/>
    <property type="evidence" value="ECO:0007669"/>
    <property type="project" value="UniProtKB-UniRule"/>
</dbReference>
<dbReference type="PROSITE" id="PS00138">
    <property type="entry name" value="SUBTILASE_SER"/>
    <property type="match status" value="1"/>
</dbReference>
<feature type="region of interest" description="Disordered" evidence="7">
    <location>
        <begin position="174"/>
        <end position="195"/>
    </location>
</feature>
<dbReference type="Gene3D" id="3.40.50.200">
    <property type="entry name" value="Peptidase S8/S53 domain"/>
    <property type="match status" value="1"/>
</dbReference>
<dbReference type="GO" id="GO:0006508">
    <property type="term" value="P:proteolysis"/>
    <property type="evidence" value="ECO:0007669"/>
    <property type="project" value="UniProtKB-KW"/>
</dbReference>
<feature type="active site" description="Charge relay system" evidence="5">
    <location>
        <position position="287"/>
    </location>
</feature>
<feature type="chain" id="PRO_5042212513" evidence="8">
    <location>
        <begin position="19"/>
        <end position="530"/>
    </location>
</feature>
<evidence type="ECO:0000259" key="9">
    <source>
        <dbReference type="Pfam" id="PF00082"/>
    </source>
</evidence>
<dbReference type="PRINTS" id="PR00723">
    <property type="entry name" value="SUBTILISIN"/>
</dbReference>
<evidence type="ECO:0000256" key="5">
    <source>
        <dbReference type="PROSITE-ProRule" id="PRU01240"/>
    </source>
</evidence>
<comment type="similarity">
    <text evidence="1 5 6">Belongs to the peptidase S8 family.</text>
</comment>
<feature type="active site" description="Charge relay system" evidence="5">
    <location>
        <position position="471"/>
    </location>
</feature>